<accession>A0ABV9ZEI2</accession>
<dbReference type="InterPro" id="IPR028098">
    <property type="entry name" value="Glyco_trans_4-like_N"/>
</dbReference>
<evidence type="ECO:0000259" key="4">
    <source>
        <dbReference type="Pfam" id="PF13439"/>
    </source>
</evidence>
<dbReference type="Pfam" id="PF13439">
    <property type="entry name" value="Glyco_transf_4"/>
    <property type="match status" value="1"/>
</dbReference>
<evidence type="ECO:0000256" key="1">
    <source>
        <dbReference type="ARBA" id="ARBA00022676"/>
    </source>
</evidence>
<evidence type="ECO:0000256" key="2">
    <source>
        <dbReference type="ARBA" id="ARBA00022679"/>
    </source>
</evidence>
<keyword evidence="3" id="KW-0472">Membrane</keyword>
<feature type="transmembrane region" description="Helical" evidence="3">
    <location>
        <begin position="47"/>
        <end position="70"/>
    </location>
</feature>
<comment type="caution">
    <text evidence="5">The sequence shown here is derived from an EMBL/GenBank/DDBJ whole genome shotgun (WGS) entry which is preliminary data.</text>
</comment>
<dbReference type="Gene3D" id="3.40.50.2000">
    <property type="entry name" value="Glycogen Phosphorylase B"/>
    <property type="match status" value="2"/>
</dbReference>
<dbReference type="Proteomes" id="UP001596175">
    <property type="component" value="Unassembled WGS sequence"/>
</dbReference>
<dbReference type="PANTHER" id="PTHR12526">
    <property type="entry name" value="GLYCOSYLTRANSFERASE"/>
    <property type="match status" value="1"/>
</dbReference>
<keyword evidence="3" id="KW-1133">Transmembrane helix</keyword>
<dbReference type="EMBL" id="JBHSKG010000005">
    <property type="protein sequence ID" value="MFC5138921.1"/>
    <property type="molecule type" value="Genomic_DNA"/>
</dbReference>
<feature type="transmembrane region" description="Helical" evidence="3">
    <location>
        <begin position="165"/>
        <end position="184"/>
    </location>
</feature>
<dbReference type="SUPFAM" id="SSF53756">
    <property type="entry name" value="UDP-Glycosyltransferase/glycogen phosphorylase"/>
    <property type="match status" value="1"/>
</dbReference>
<dbReference type="CDD" id="cd03801">
    <property type="entry name" value="GT4_PimA-like"/>
    <property type="match status" value="1"/>
</dbReference>
<sequence length="608" mass="62080">MVSAIDAPRQQGPDSLVRVLLPLVAVVATVPPALAGPLTPATSSPELLLAGGAVVLAGVGLAAAGTWRLLGAGARAIPAAGVLGAAVMLGEGIAIGGELAPPGTPGMLYGAAGGALAGAGLVAVLVRWWHRSRRGGPVPGSLRGPLLVAAAMLVVLVVTRESVPAWLVAVGVVALVLGGLPLLLAHVRAGTPRAALAVDPVVAPIAEPGPRAADDPYATVEVDPPGPGPAVPRGPTLRVLHLAGAEPDGAAELHRRLAAAGHEITVLSPRSPDAHDRIEQHGPGMVRWTHPVRRSCTRSGRMLSYLAAAVVAARHTRADVVVEELAASPGPLAVPRWTTRPVVALASWLPDPVPADRSAHLLRLRWWAIRGHRSVVVRSPAAADLLAAARCRPDVAVVGDGIDPAALRTTPRHREDEVVVRVGRLGAGPDIVRPLLHAWARAVPSATGRLVLLGCGAHEADLRACAAQLGLGEHVVFAEERDGEARHAWVASARIAVVPPGAPEKAARAVALEALAVGTPVLGPDTAALREVVPSPVGVLVPATADAPLLADALGALHADRARRTAALTQGPGLARAHDLDVLAGQVADVYLAAVRRGSMATPHLVRR</sequence>
<reference evidence="6" key="1">
    <citation type="journal article" date="2019" name="Int. J. Syst. Evol. Microbiol.">
        <title>The Global Catalogue of Microorganisms (GCM) 10K type strain sequencing project: providing services to taxonomists for standard genome sequencing and annotation.</title>
        <authorList>
            <consortium name="The Broad Institute Genomics Platform"/>
            <consortium name="The Broad Institute Genome Sequencing Center for Infectious Disease"/>
            <person name="Wu L."/>
            <person name="Ma J."/>
        </authorList>
    </citation>
    <scope>NUCLEOTIDE SEQUENCE [LARGE SCALE GENOMIC DNA]</scope>
    <source>
        <strain evidence="6">XZYJ18</strain>
    </source>
</reference>
<protein>
    <submittedName>
        <fullName evidence="5">Glycosyltransferase family 4 protein</fullName>
        <ecNumber evidence="5">2.4.-.-</ecNumber>
    </submittedName>
</protein>
<feature type="transmembrane region" description="Helical" evidence="3">
    <location>
        <begin position="107"/>
        <end position="129"/>
    </location>
</feature>
<keyword evidence="3" id="KW-0812">Transmembrane</keyword>
<proteinExistence type="predicted"/>
<dbReference type="PANTHER" id="PTHR12526:SF638">
    <property type="entry name" value="SPORE COAT PROTEIN SA"/>
    <property type="match status" value="1"/>
</dbReference>
<keyword evidence="1 5" id="KW-0328">Glycosyltransferase</keyword>
<evidence type="ECO:0000256" key="3">
    <source>
        <dbReference type="SAM" id="Phobius"/>
    </source>
</evidence>
<name>A0ABV9ZEI2_9PSEU</name>
<feature type="transmembrane region" description="Helical" evidence="3">
    <location>
        <begin position="16"/>
        <end position="35"/>
    </location>
</feature>
<feature type="transmembrane region" description="Helical" evidence="3">
    <location>
        <begin position="77"/>
        <end position="95"/>
    </location>
</feature>
<dbReference type="GO" id="GO:0016757">
    <property type="term" value="F:glycosyltransferase activity"/>
    <property type="evidence" value="ECO:0007669"/>
    <property type="project" value="UniProtKB-KW"/>
</dbReference>
<dbReference type="Pfam" id="PF13692">
    <property type="entry name" value="Glyco_trans_1_4"/>
    <property type="match status" value="1"/>
</dbReference>
<dbReference type="EC" id="2.4.-.-" evidence="5"/>
<dbReference type="RefSeq" id="WP_378021119.1">
    <property type="nucleotide sequence ID" value="NZ_JBHSKG010000005.1"/>
</dbReference>
<gene>
    <name evidence="5" type="ORF">ACFPK1_11815</name>
</gene>
<organism evidence="5 6">
    <name type="scientific">Actinomycetospora rhizophila</name>
    <dbReference type="NCBI Taxonomy" id="1416876"/>
    <lineage>
        <taxon>Bacteria</taxon>
        <taxon>Bacillati</taxon>
        <taxon>Actinomycetota</taxon>
        <taxon>Actinomycetes</taxon>
        <taxon>Pseudonocardiales</taxon>
        <taxon>Pseudonocardiaceae</taxon>
        <taxon>Actinomycetospora</taxon>
    </lineage>
</organism>
<feature type="domain" description="Glycosyltransferase subfamily 4-like N-terminal" evidence="4">
    <location>
        <begin position="251"/>
        <end position="405"/>
    </location>
</feature>
<evidence type="ECO:0000313" key="6">
    <source>
        <dbReference type="Proteomes" id="UP001596175"/>
    </source>
</evidence>
<evidence type="ECO:0000313" key="5">
    <source>
        <dbReference type="EMBL" id="MFC5138921.1"/>
    </source>
</evidence>
<keyword evidence="2 5" id="KW-0808">Transferase</keyword>
<keyword evidence="6" id="KW-1185">Reference proteome</keyword>
<feature type="transmembrane region" description="Helical" evidence="3">
    <location>
        <begin position="141"/>
        <end position="159"/>
    </location>
</feature>